<dbReference type="GO" id="GO:0006355">
    <property type="term" value="P:regulation of DNA-templated transcription"/>
    <property type="evidence" value="ECO:0007669"/>
    <property type="project" value="InterPro"/>
</dbReference>
<reference evidence="6 7" key="1">
    <citation type="journal article" date="2013" name="Genome Biol. Evol.">
        <title>Genomes of Stigonematalean cyanobacteria (subsection V) and the evolution of oxygenic photosynthesis from prokaryotes to plastids.</title>
        <authorList>
            <person name="Dagan T."/>
            <person name="Roettger M."/>
            <person name="Stucken K."/>
            <person name="Landan G."/>
            <person name="Koch R."/>
            <person name="Major P."/>
            <person name="Gould S.B."/>
            <person name="Goremykin V.V."/>
            <person name="Rippka R."/>
            <person name="Tandeau de Marsac N."/>
            <person name="Gugger M."/>
            <person name="Lockhart P.J."/>
            <person name="Allen J.F."/>
            <person name="Brune I."/>
            <person name="Maus I."/>
            <person name="Puhler A."/>
            <person name="Martin W.F."/>
        </authorList>
    </citation>
    <scope>NUCLEOTIDE SEQUENCE [LARGE SCALE GENOMIC DNA]</scope>
    <source>
        <strain evidence="6 7">PCC 7110</strain>
    </source>
</reference>
<dbReference type="STRING" id="128403.WA1_10565"/>
<evidence type="ECO:0000313" key="6">
    <source>
        <dbReference type="EMBL" id="KYC43500.1"/>
    </source>
</evidence>
<dbReference type="Gene3D" id="3.40.50.2300">
    <property type="match status" value="1"/>
</dbReference>
<keyword evidence="2" id="KW-0238">DNA-binding</keyword>
<dbReference type="PROSITE" id="PS00622">
    <property type="entry name" value="HTH_LUXR_1"/>
    <property type="match status" value="1"/>
</dbReference>
<dbReference type="EMBL" id="ANNX02000013">
    <property type="protein sequence ID" value="KYC43500.1"/>
    <property type="molecule type" value="Genomic_DNA"/>
</dbReference>
<dbReference type="CDD" id="cd17535">
    <property type="entry name" value="REC_NarL-like"/>
    <property type="match status" value="1"/>
</dbReference>
<gene>
    <name evidence="6" type="ORF">WA1_10565</name>
</gene>
<dbReference type="PROSITE" id="PS50043">
    <property type="entry name" value="HTH_LUXR_2"/>
    <property type="match status" value="1"/>
</dbReference>
<dbReference type="InterPro" id="IPR011006">
    <property type="entry name" value="CheY-like_superfamily"/>
</dbReference>
<keyword evidence="7" id="KW-1185">Reference proteome</keyword>
<name>A0A139XFM9_9CYAN</name>
<dbReference type="Pfam" id="PF00196">
    <property type="entry name" value="GerE"/>
    <property type="match status" value="1"/>
</dbReference>
<dbReference type="SUPFAM" id="SSF46894">
    <property type="entry name" value="C-terminal effector domain of the bipartite response regulators"/>
    <property type="match status" value="1"/>
</dbReference>
<dbReference type="SUPFAM" id="SSF52172">
    <property type="entry name" value="CheY-like"/>
    <property type="match status" value="1"/>
</dbReference>
<dbReference type="OrthoDB" id="509129at2"/>
<accession>A0A139XFM9</accession>
<dbReference type="InterPro" id="IPR000792">
    <property type="entry name" value="Tscrpt_reg_LuxR_C"/>
</dbReference>
<dbReference type="InterPro" id="IPR058245">
    <property type="entry name" value="NreC/VraR/RcsB-like_REC"/>
</dbReference>
<dbReference type="CDD" id="cd06170">
    <property type="entry name" value="LuxR_C_like"/>
    <property type="match status" value="1"/>
</dbReference>
<evidence type="ECO:0000259" key="4">
    <source>
        <dbReference type="PROSITE" id="PS50043"/>
    </source>
</evidence>
<dbReference type="PROSITE" id="PS50110">
    <property type="entry name" value="RESPONSE_REGULATORY"/>
    <property type="match status" value="1"/>
</dbReference>
<dbReference type="Proteomes" id="UP000076925">
    <property type="component" value="Unassembled WGS sequence"/>
</dbReference>
<dbReference type="GO" id="GO:0000160">
    <property type="term" value="P:phosphorelay signal transduction system"/>
    <property type="evidence" value="ECO:0007669"/>
    <property type="project" value="InterPro"/>
</dbReference>
<dbReference type="PANTHER" id="PTHR43214:SF43">
    <property type="entry name" value="TWO-COMPONENT RESPONSE REGULATOR"/>
    <property type="match status" value="1"/>
</dbReference>
<organism evidence="6 7">
    <name type="scientific">Scytonema hofmannii PCC 7110</name>
    <dbReference type="NCBI Taxonomy" id="128403"/>
    <lineage>
        <taxon>Bacteria</taxon>
        <taxon>Bacillati</taxon>
        <taxon>Cyanobacteriota</taxon>
        <taxon>Cyanophyceae</taxon>
        <taxon>Nostocales</taxon>
        <taxon>Scytonemataceae</taxon>
        <taxon>Scytonema</taxon>
    </lineage>
</organism>
<sequence length="214" mass="23592">MTKSLVQSNLIRVLIADDHPVVRQGLAAMIEREPDMVVVAQAGDGHSAIEMFCEYQPDVTLMDLRMPKMGGVDAIDAICNKFNDARIIVLTTFDGDEDIYRGLRAGARGYLLKDAEPDELLRAIRTVASNQKYLQPTVGAKLAERMSNPELSDRETQVLRLMAVGKSNQDISAALRISESTVKFHINNILSKLSVNDRTQAVLVALKRGIVNLS</sequence>
<evidence type="ECO:0000256" key="1">
    <source>
        <dbReference type="ARBA" id="ARBA00022553"/>
    </source>
</evidence>
<dbReference type="RefSeq" id="WP_017743975.1">
    <property type="nucleotide sequence ID" value="NZ_KQ976354.1"/>
</dbReference>
<dbReference type="PANTHER" id="PTHR43214">
    <property type="entry name" value="TWO-COMPONENT RESPONSE REGULATOR"/>
    <property type="match status" value="1"/>
</dbReference>
<feature type="domain" description="HTH luxR-type" evidence="4">
    <location>
        <begin position="144"/>
        <end position="209"/>
    </location>
</feature>
<comment type="caution">
    <text evidence="6">The sequence shown here is derived from an EMBL/GenBank/DDBJ whole genome shotgun (WGS) entry which is preliminary data.</text>
</comment>
<feature type="modified residue" description="4-aspartylphosphate" evidence="3">
    <location>
        <position position="63"/>
    </location>
</feature>
<dbReference type="PRINTS" id="PR00038">
    <property type="entry name" value="HTHLUXR"/>
</dbReference>
<dbReference type="GO" id="GO:0003677">
    <property type="term" value="F:DNA binding"/>
    <property type="evidence" value="ECO:0007669"/>
    <property type="project" value="UniProtKB-KW"/>
</dbReference>
<proteinExistence type="predicted"/>
<dbReference type="Pfam" id="PF00072">
    <property type="entry name" value="Response_reg"/>
    <property type="match status" value="1"/>
</dbReference>
<evidence type="ECO:0000256" key="3">
    <source>
        <dbReference type="PROSITE-ProRule" id="PRU00169"/>
    </source>
</evidence>
<dbReference type="SMART" id="SM00421">
    <property type="entry name" value="HTH_LUXR"/>
    <property type="match status" value="1"/>
</dbReference>
<evidence type="ECO:0000256" key="2">
    <source>
        <dbReference type="ARBA" id="ARBA00023125"/>
    </source>
</evidence>
<dbReference type="AlphaFoldDB" id="A0A139XFM9"/>
<keyword evidence="1 3" id="KW-0597">Phosphoprotein</keyword>
<dbReference type="InterPro" id="IPR001789">
    <property type="entry name" value="Sig_transdc_resp-reg_receiver"/>
</dbReference>
<evidence type="ECO:0000313" key="7">
    <source>
        <dbReference type="Proteomes" id="UP000076925"/>
    </source>
</evidence>
<protein>
    <submittedName>
        <fullName evidence="6">LuxR family transcriptional regulator</fullName>
    </submittedName>
</protein>
<evidence type="ECO:0000259" key="5">
    <source>
        <dbReference type="PROSITE" id="PS50110"/>
    </source>
</evidence>
<dbReference type="InterPro" id="IPR039420">
    <property type="entry name" value="WalR-like"/>
</dbReference>
<dbReference type="SMART" id="SM00448">
    <property type="entry name" value="REC"/>
    <property type="match status" value="1"/>
</dbReference>
<feature type="domain" description="Response regulatory" evidence="5">
    <location>
        <begin position="12"/>
        <end position="128"/>
    </location>
</feature>
<dbReference type="InterPro" id="IPR016032">
    <property type="entry name" value="Sig_transdc_resp-reg_C-effctor"/>
</dbReference>